<dbReference type="Gene3D" id="3.30.1950.10">
    <property type="entry name" value="wza like domain"/>
    <property type="match status" value="1"/>
</dbReference>
<dbReference type="PANTHER" id="PTHR33619:SF3">
    <property type="entry name" value="POLYSACCHARIDE EXPORT PROTEIN GFCE-RELATED"/>
    <property type="match status" value="1"/>
</dbReference>
<dbReference type="Gene3D" id="3.10.560.10">
    <property type="entry name" value="Outer membrane lipoprotein wza domain like"/>
    <property type="match status" value="1"/>
</dbReference>
<dbReference type="Pfam" id="PF10531">
    <property type="entry name" value="SLBB"/>
    <property type="match status" value="1"/>
</dbReference>
<evidence type="ECO:0000259" key="3">
    <source>
        <dbReference type="Pfam" id="PF02563"/>
    </source>
</evidence>
<protein>
    <submittedName>
        <fullName evidence="5">Capsular biosynthesis protein</fullName>
    </submittedName>
</protein>
<evidence type="ECO:0000256" key="1">
    <source>
        <dbReference type="ARBA" id="ARBA00022729"/>
    </source>
</evidence>
<dbReference type="InterPro" id="IPR019554">
    <property type="entry name" value="Soluble_ligand-bd"/>
</dbReference>
<dbReference type="InterPro" id="IPR049712">
    <property type="entry name" value="Poly_export"/>
</dbReference>
<feature type="signal peptide" evidence="2">
    <location>
        <begin position="1"/>
        <end position="28"/>
    </location>
</feature>
<evidence type="ECO:0000313" key="6">
    <source>
        <dbReference type="Proteomes" id="UP000242502"/>
    </source>
</evidence>
<evidence type="ECO:0000313" key="5">
    <source>
        <dbReference type="EMBL" id="ODS23133.1"/>
    </source>
</evidence>
<comment type="caution">
    <text evidence="5">The sequence shown here is derived from an EMBL/GenBank/DDBJ whole genome shotgun (WGS) entry which is preliminary data.</text>
</comment>
<dbReference type="Proteomes" id="UP000242502">
    <property type="component" value="Unassembled WGS sequence"/>
</dbReference>
<evidence type="ECO:0000256" key="2">
    <source>
        <dbReference type="SAM" id="SignalP"/>
    </source>
</evidence>
<sequence length="186" mass="20656">MNGNSRFLLFLYQLCLLLCISISSNVFSEEAKVPPAYTLGYGDVVSIKVYDEEDLTVRTQLNDLGYISFPFLGELQVFGLTISEVQEKITKGLQDGYLVEPKVSVTVAEYRRFYVNGEVRHPGGFAFLPGLTVRKAISLAGGFTARAAQNKIYTISDGDNKRSPTRVNLNSPVKPGDVITVKQRFF</sequence>
<feature type="domain" description="Soluble ligand binding" evidence="4">
    <location>
        <begin position="113"/>
        <end position="155"/>
    </location>
</feature>
<evidence type="ECO:0000259" key="4">
    <source>
        <dbReference type="Pfam" id="PF10531"/>
    </source>
</evidence>
<feature type="domain" description="Polysaccharide export protein N-terminal" evidence="3">
    <location>
        <begin position="32"/>
        <end position="107"/>
    </location>
</feature>
<organism evidence="5 6">
    <name type="scientific">Candidatus Endobugula sertula</name>
    <name type="common">Bugula neritina bacterial symbiont</name>
    <dbReference type="NCBI Taxonomy" id="62101"/>
    <lineage>
        <taxon>Bacteria</taxon>
        <taxon>Pseudomonadati</taxon>
        <taxon>Pseudomonadota</taxon>
        <taxon>Gammaproteobacteria</taxon>
        <taxon>Cellvibrionales</taxon>
        <taxon>Cellvibrionaceae</taxon>
        <taxon>Candidatus Endobugula</taxon>
    </lineage>
</organism>
<dbReference type="STRING" id="62101.AB835_10450"/>
<dbReference type="Pfam" id="PF02563">
    <property type="entry name" value="Poly_export"/>
    <property type="match status" value="1"/>
</dbReference>
<dbReference type="EMBL" id="MDLC01000038">
    <property type="protein sequence ID" value="ODS23133.1"/>
    <property type="molecule type" value="Genomic_DNA"/>
</dbReference>
<reference evidence="5 6" key="1">
    <citation type="journal article" date="2016" name="Appl. Environ. Microbiol.">
        <title>Lack of Overt Genome Reduction in the Bryostatin-Producing Bryozoan Symbiont "Candidatus Endobugula sertula".</title>
        <authorList>
            <person name="Miller I.J."/>
            <person name="Vanee N."/>
            <person name="Fong S.S."/>
            <person name="Lim-Fong G.E."/>
            <person name="Kwan J.C."/>
        </authorList>
    </citation>
    <scope>NUCLEOTIDE SEQUENCE [LARGE SCALE GENOMIC DNA]</scope>
    <source>
        <strain evidence="5">AB1-4</strain>
    </source>
</reference>
<feature type="chain" id="PRO_5008906528" evidence="2">
    <location>
        <begin position="29"/>
        <end position="186"/>
    </location>
</feature>
<dbReference type="AlphaFoldDB" id="A0A1D2QNK7"/>
<dbReference type="PANTHER" id="PTHR33619">
    <property type="entry name" value="POLYSACCHARIDE EXPORT PROTEIN GFCE-RELATED"/>
    <property type="match status" value="1"/>
</dbReference>
<dbReference type="InterPro" id="IPR003715">
    <property type="entry name" value="Poly_export_N"/>
</dbReference>
<proteinExistence type="predicted"/>
<accession>A0A1D2QNK7</accession>
<dbReference type="GO" id="GO:0015159">
    <property type="term" value="F:polysaccharide transmembrane transporter activity"/>
    <property type="evidence" value="ECO:0007669"/>
    <property type="project" value="InterPro"/>
</dbReference>
<keyword evidence="1 2" id="KW-0732">Signal</keyword>
<gene>
    <name evidence="5" type="ORF">AB835_10450</name>
</gene>
<name>A0A1D2QNK7_9GAMM</name>